<dbReference type="AlphaFoldDB" id="A0A7U9JD86"/>
<evidence type="ECO:0000313" key="1">
    <source>
        <dbReference type="EMBL" id="ESU73404.1"/>
    </source>
</evidence>
<reference evidence="1 2" key="1">
    <citation type="journal article" date="2014" name="Genome Announc.">
        <title>Draft Genome Sequence of Geobacillus thermopakistaniensis Strain MAS1.</title>
        <authorList>
            <person name="Siddiqui M.A."/>
            <person name="Rashid N."/>
            <person name="Ayyampalayam S."/>
            <person name="Whitman W.B."/>
        </authorList>
    </citation>
    <scope>NUCLEOTIDE SEQUENCE [LARGE SCALE GENOMIC DNA]</scope>
    <source>
        <strain evidence="1 2">MAS1</strain>
    </source>
</reference>
<dbReference type="EMBL" id="AYSF01000029">
    <property type="protein sequence ID" value="ESU73404.1"/>
    <property type="molecule type" value="Genomic_DNA"/>
</dbReference>
<gene>
    <name evidence="1" type="ORF">T260_03045</name>
</gene>
<name>A0A7U9JD86_GEOTM</name>
<dbReference type="RefSeq" id="WP_023633454.1">
    <property type="nucleotide sequence ID" value="NZ_AYSF01000029.1"/>
</dbReference>
<proteinExistence type="predicted"/>
<accession>A0A7U9JD86</accession>
<evidence type="ECO:0000313" key="2">
    <source>
        <dbReference type="Proteomes" id="UP000018339"/>
    </source>
</evidence>
<comment type="caution">
    <text evidence="1">The sequence shown here is derived from an EMBL/GenBank/DDBJ whole genome shotgun (WGS) entry which is preliminary data.</text>
</comment>
<organism evidence="1 2">
    <name type="scientific">Geobacillus thermopakistaniensis (strain MAS1)</name>
    <dbReference type="NCBI Taxonomy" id="1408282"/>
    <lineage>
        <taxon>Bacteria</taxon>
        <taxon>Bacillati</taxon>
        <taxon>Bacillota</taxon>
        <taxon>Bacilli</taxon>
        <taxon>Bacillales</taxon>
        <taxon>Anoxybacillaceae</taxon>
        <taxon>Geobacillus</taxon>
    </lineage>
</organism>
<keyword evidence="2" id="KW-1185">Reference proteome</keyword>
<sequence>MSLQPILQLLEKDEQREALHYFIEKLPQLKEATESMEEKITFIQHVMNDKQTLESLFAEWEAKAAPFRLTSEHFEAIATLIQLLPTLVQWLQKAEELILFATSIMNDHESMAYWTKGIKDIVPIGKGLNILKETNERFACERDSTTVSLLRIYRLLKHPIVQDGVKYIETLLDVASKHK</sequence>
<evidence type="ECO:0008006" key="3">
    <source>
        <dbReference type="Google" id="ProtNLM"/>
    </source>
</evidence>
<protein>
    <recommendedName>
        <fullName evidence="3">DUF1641 domain-containing protein</fullName>
    </recommendedName>
</protein>
<dbReference type="Proteomes" id="UP000018339">
    <property type="component" value="Unassembled WGS sequence"/>
</dbReference>